<comment type="caution">
    <text evidence="1">The sequence shown here is derived from an EMBL/GenBank/DDBJ whole genome shotgun (WGS) entry which is preliminary data.</text>
</comment>
<accession>A0ABR2PF35</accession>
<evidence type="ECO:0000313" key="2">
    <source>
        <dbReference type="Proteomes" id="UP001396334"/>
    </source>
</evidence>
<reference evidence="1 2" key="1">
    <citation type="journal article" date="2024" name="G3 (Bethesda)">
        <title>Genome assembly of Hibiscus sabdariffa L. provides insights into metabolisms of medicinal natural products.</title>
        <authorList>
            <person name="Kim T."/>
        </authorList>
    </citation>
    <scope>NUCLEOTIDE SEQUENCE [LARGE SCALE GENOMIC DNA]</scope>
    <source>
        <strain evidence="1">TK-2024</strain>
        <tissue evidence="1">Old leaves</tissue>
    </source>
</reference>
<name>A0ABR2PF35_9ROSI</name>
<evidence type="ECO:0000313" key="1">
    <source>
        <dbReference type="EMBL" id="KAK8987040.1"/>
    </source>
</evidence>
<organism evidence="1 2">
    <name type="scientific">Hibiscus sabdariffa</name>
    <name type="common">roselle</name>
    <dbReference type="NCBI Taxonomy" id="183260"/>
    <lineage>
        <taxon>Eukaryota</taxon>
        <taxon>Viridiplantae</taxon>
        <taxon>Streptophyta</taxon>
        <taxon>Embryophyta</taxon>
        <taxon>Tracheophyta</taxon>
        <taxon>Spermatophyta</taxon>
        <taxon>Magnoliopsida</taxon>
        <taxon>eudicotyledons</taxon>
        <taxon>Gunneridae</taxon>
        <taxon>Pentapetalae</taxon>
        <taxon>rosids</taxon>
        <taxon>malvids</taxon>
        <taxon>Malvales</taxon>
        <taxon>Malvaceae</taxon>
        <taxon>Malvoideae</taxon>
        <taxon>Hibiscus</taxon>
    </lineage>
</organism>
<sequence length="122" mass="12589">MCSHALSNSSPMSNVAGLMDSHAACPRCTQGSTRENPVVQSPHVSPCMVWSQALNLVPGVMFKSAESGIIPESSHEVLTTPAGSCGNSTSCRNVGNQVAMPSSLPITPSHVATLLADSNMPV</sequence>
<dbReference type="Proteomes" id="UP001396334">
    <property type="component" value="Unassembled WGS sequence"/>
</dbReference>
<gene>
    <name evidence="1" type="ORF">V6N11_055357</name>
</gene>
<dbReference type="EMBL" id="JBBPBN010000061">
    <property type="protein sequence ID" value="KAK8987040.1"/>
    <property type="molecule type" value="Genomic_DNA"/>
</dbReference>
<proteinExistence type="predicted"/>
<protein>
    <submittedName>
        <fullName evidence="1">Uncharacterized protein</fullName>
    </submittedName>
</protein>
<keyword evidence="2" id="KW-1185">Reference proteome</keyword>